<dbReference type="GO" id="GO:0005840">
    <property type="term" value="C:ribosome"/>
    <property type="evidence" value="ECO:0007669"/>
    <property type="project" value="UniProtKB-KW"/>
</dbReference>
<dbReference type="PANTHER" id="PTHR28160:SF1">
    <property type="entry name" value="LARGE RIBOSOMAL SUBUNIT PROTEIN ML57"/>
    <property type="match status" value="1"/>
</dbReference>
<evidence type="ECO:0000259" key="2">
    <source>
        <dbReference type="Pfam" id="PF14622"/>
    </source>
</evidence>
<dbReference type="PANTHER" id="PTHR28160">
    <property type="entry name" value="54S RIBOSOMAL PROTEIN L15, MITOCHONDRIAL"/>
    <property type="match status" value="1"/>
</dbReference>
<feature type="domain" description="RNase III" evidence="2">
    <location>
        <begin position="108"/>
        <end position="256"/>
    </location>
</feature>
<dbReference type="SUPFAM" id="SSF69065">
    <property type="entry name" value="RNase III domain-like"/>
    <property type="match status" value="1"/>
</dbReference>
<dbReference type="Pfam" id="PF14622">
    <property type="entry name" value="Ribonucleas_3_3"/>
    <property type="match status" value="1"/>
</dbReference>
<dbReference type="InterPro" id="IPR040030">
    <property type="entry name" value="Ribosomal_mL57"/>
</dbReference>
<evidence type="ECO:0000313" key="4">
    <source>
        <dbReference type="Proteomes" id="UP001629113"/>
    </source>
</evidence>
<dbReference type="InterPro" id="IPR036389">
    <property type="entry name" value="RNase_III_sf"/>
</dbReference>
<accession>A0ABR4PIG6</accession>
<gene>
    <name evidence="3" type="ORF">PVAG01_04882</name>
</gene>
<organism evidence="3 4">
    <name type="scientific">Phlyctema vagabunda</name>
    <dbReference type="NCBI Taxonomy" id="108571"/>
    <lineage>
        <taxon>Eukaryota</taxon>
        <taxon>Fungi</taxon>
        <taxon>Dikarya</taxon>
        <taxon>Ascomycota</taxon>
        <taxon>Pezizomycotina</taxon>
        <taxon>Leotiomycetes</taxon>
        <taxon>Helotiales</taxon>
        <taxon>Dermateaceae</taxon>
        <taxon>Phlyctema</taxon>
    </lineage>
</organism>
<protein>
    <submittedName>
        <fullName evidence="3">54S ribosomal protein L15, mitochondrial</fullName>
    </submittedName>
</protein>
<evidence type="ECO:0000256" key="1">
    <source>
        <dbReference type="SAM" id="MobiDB-lite"/>
    </source>
</evidence>
<feature type="compositionally biased region" description="Low complexity" evidence="1">
    <location>
        <begin position="26"/>
        <end position="49"/>
    </location>
</feature>
<reference evidence="3 4" key="1">
    <citation type="submission" date="2024-06" db="EMBL/GenBank/DDBJ databases">
        <title>Complete genome of Phlyctema vagabunda strain 19-DSS-EL-015.</title>
        <authorList>
            <person name="Fiorenzani C."/>
        </authorList>
    </citation>
    <scope>NUCLEOTIDE SEQUENCE [LARGE SCALE GENOMIC DNA]</scope>
    <source>
        <strain evidence="3 4">19-DSS-EL-015</strain>
    </source>
</reference>
<feature type="region of interest" description="Disordered" evidence="1">
    <location>
        <begin position="26"/>
        <end position="59"/>
    </location>
</feature>
<keyword evidence="4" id="KW-1185">Reference proteome</keyword>
<dbReference type="Gene3D" id="1.10.1520.10">
    <property type="entry name" value="Ribonuclease III domain"/>
    <property type="match status" value="1"/>
</dbReference>
<name>A0ABR4PIG6_9HELO</name>
<proteinExistence type="predicted"/>
<keyword evidence="3" id="KW-0689">Ribosomal protein</keyword>
<comment type="caution">
    <text evidence="3">The sequence shown here is derived from an EMBL/GenBank/DDBJ whole genome shotgun (WGS) entry which is preliminary data.</text>
</comment>
<dbReference type="CDD" id="cd00593">
    <property type="entry name" value="RIBOc"/>
    <property type="match status" value="1"/>
</dbReference>
<keyword evidence="3" id="KW-0687">Ribonucleoprotein</keyword>
<sequence>MASKTASRSLQSITRQARQRCTCATAQAAAAPPVRQFSTSTSRRQQAQSDGPPAERPRWTYTPEKMMAPFGFRVKDPAKAYRANSDPVVLDSMYTKFLGRGGSRVLSDEIKWLAVTHKSFDQGRRGFNDRLAFFGRRILNLQATLALLESPVASQTQSLESDARREPFRHPDLDGLRNITDVQLSDILTKERLSGFAAQVGLPRVVRWKPKSPDNLSASGLDGVMTTTIYAIIGAIALQKGSAVAAQVARERVLKPLGI</sequence>
<dbReference type="InterPro" id="IPR000999">
    <property type="entry name" value="RNase_III_dom"/>
</dbReference>
<dbReference type="EMBL" id="JBFCZG010000004">
    <property type="protein sequence ID" value="KAL3423136.1"/>
    <property type="molecule type" value="Genomic_DNA"/>
</dbReference>
<evidence type="ECO:0000313" key="3">
    <source>
        <dbReference type="EMBL" id="KAL3423136.1"/>
    </source>
</evidence>
<dbReference type="Proteomes" id="UP001629113">
    <property type="component" value="Unassembled WGS sequence"/>
</dbReference>